<protein>
    <submittedName>
        <fullName evidence="1">Uncharacterized protein</fullName>
    </submittedName>
</protein>
<dbReference type="EMBL" id="BK016067">
    <property type="protein sequence ID" value="DAF92476.1"/>
    <property type="molecule type" value="Genomic_DNA"/>
</dbReference>
<accession>A0A8S5UDG5</accession>
<name>A0A8S5UDG5_9CAUD</name>
<proteinExistence type="predicted"/>
<organism evidence="1">
    <name type="scientific">Siphoviridae sp. ctkhg5</name>
    <dbReference type="NCBI Taxonomy" id="2825643"/>
    <lineage>
        <taxon>Viruses</taxon>
        <taxon>Duplodnaviria</taxon>
        <taxon>Heunggongvirae</taxon>
        <taxon>Uroviricota</taxon>
        <taxon>Caudoviricetes</taxon>
    </lineage>
</organism>
<reference evidence="1" key="1">
    <citation type="journal article" date="2021" name="Proc. Natl. Acad. Sci. U.S.A.">
        <title>A Catalog of Tens of Thousands of Viruses from Human Metagenomes Reveals Hidden Associations with Chronic Diseases.</title>
        <authorList>
            <person name="Tisza M.J."/>
            <person name="Buck C.B."/>
        </authorList>
    </citation>
    <scope>NUCLEOTIDE SEQUENCE</scope>
    <source>
        <strain evidence="1">Ctkhg5</strain>
    </source>
</reference>
<sequence length="131" mass="14247">MPTTYATVEEYRLDTGDHESAADRVLAVLTQQSAKLRARLQISEKKRLTADQQALARLLVTDAARKTLVPPTLDGFGDITGAKAASFSANGFQGSVTISNQSGSAYFDRDTLNVLKRSLGRSARISVIYPW</sequence>
<evidence type="ECO:0000313" key="1">
    <source>
        <dbReference type="EMBL" id="DAF92476.1"/>
    </source>
</evidence>